<gene>
    <name evidence="1" type="ORF">FHU38_004243</name>
</gene>
<proteinExistence type="predicted"/>
<sequence>MTPAVRTRIRREHGSVAPVLLDGDVPAWFVTGCREVHQVAGARARRRRRRPGRAADRTRLPDLALTVLSESLERQPSVWLRGLTSLPVTFSPVYVQLTRE</sequence>
<keyword evidence="2" id="KW-1185">Reference proteome</keyword>
<comment type="caution">
    <text evidence="1">The sequence shown here is derived from an EMBL/GenBank/DDBJ whole genome shotgun (WGS) entry which is preliminary data.</text>
</comment>
<evidence type="ECO:0000313" key="1">
    <source>
        <dbReference type="EMBL" id="NIJ13899.1"/>
    </source>
</evidence>
<dbReference type="EMBL" id="JAAOYM010000001">
    <property type="protein sequence ID" value="NIJ13899.1"/>
    <property type="molecule type" value="Genomic_DNA"/>
</dbReference>
<evidence type="ECO:0000313" key="2">
    <source>
        <dbReference type="Proteomes" id="UP000545493"/>
    </source>
</evidence>
<evidence type="ECO:0008006" key="3">
    <source>
        <dbReference type="Google" id="ProtNLM"/>
    </source>
</evidence>
<protein>
    <recommendedName>
        <fullName evidence="3">Cytochrome P450</fullName>
    </recommendedName>
</protein>
<organism evidence="1 2">
    <name type="scientific">Saccharomonospora amisosensis</name>
    <dbReference type="NCBI Taxonomy" id="1128677"/>
    <lineage>
        <taxon>Bacteria</taxon>
        <taxon>Bacillati</taxon>
        <taxon>Actinomycetota</taxon>
        <taxon>Actinomycetes</taxon>
        <taxon>Pseudonocardiales</taxon>
        <taxon>Pseudonocardiaceae</taxon>
        <taxon>Saccharomonospora</taxon>
    </lineage>
</organism>
<reference evidence="1 2" key="1">
    <citation type="submission" date="2020-03" db="EMBL/GenBank/DDBJ databases">
        <title>Sequencing the genomes of 1000 actinobacteria strains.</title>
        <authorList>
            <person name="Klenk H.-P."/>
        </authorList>
    </citation>
    <scope>NUCLEOTIDE SEQUENCE [LARGE SCALE GENOMIC DNA]</scope>
    <source>
        <strain evidence="1 2">DSM 45685</strain>
    </source>
</reference>
<dbReference type="RefSeq" id="WP_167165489.1">
    <property type="nucleotide sequence ID" value="NZ_JAAOYM010000001.1"/>
</dbReference>
<dbReference type="Proteomes" id="UP000545493">
    <property type="component" value="Unassembled WGS sequence"/>
</dbReference>
<accession>A0A7X5ZSF1</accession>
<dbReference type="AlphaFoldDB" id="A0A7X5ZSF1"/>
<name>A0A7X5ZSF1_9PSEU</name>